<name>A0AC61RIH9_9BACT</name>
<evidence type="ECO:0000313" key="1">
    <source>
        <dbReference type="EMBL" id="TGY80202.1"/>
    </source>
</evidence>
<organism evidence="1 2">
    <name type="scientific">Lepagella muris</name>
    <dbReference type="NCBI Taxonomy" id="3032870"/>
    <lineage>
        <taxon>Bacteria</taxon>
        <taxon>Pseudomonadati</taxon>
        <taxon>Bacteroidota</taxon>
        <taxon>Bacteroidia</taxon>
        <taxon>Bacteroidales</taxon>
        <taxon>Muribaculaceae</taxon>
        <taxon>Lepagella</taxon>
    </lineage>
</organism>
<dbReference type="EMBL" id="SRYB01000003">
    <property type="protein sequence ID" value="TGY80202.1"/>
    <property type="molecule type" value="Genomic_DNA"/>
</dbReference>
<keyword evidence="2" id="KW-1185">Reference proteome</keyword>
<reference evidence="1" key="1">
    <citation type="submission" date="2019-04" db="EMBL/GenBank/DDBJ databases">
        <title>Microbes associate with the intestines of laboratory mice.</title>
        <authorList>
            <person name="Navarre W."/>
            <person name="Wong E."/>
            <person name="Huang K."/>
            <person name="Tropini C."/>
            <person name="Ng K."/>
            <person name="Yu B."/>
        </authorList>
    </citation>
    <scope>NUCLEOTIDE SEQUENCE</scope>
    <source>
        <strain evidence="1">NM04_E33</strain>
    </source>
</reference>
<gene>
    <name evidence="1" type="ORF">E5331_02885</name>
</gene>
<comment type="caution">
    <text evidence="1">The sequence shown here is derived from an EMBL/GenBank/DDBJ whole genome shotgun (WGS) entry which is preliminary data.</text>
</comment>
<proteinExistence type="predicted"/>
<protein>
    <submittedName>
        <fullName evidence="1">TolC family protein</fullName>
    </submittedName>
</protein>
<dbReference type="Proteomes" id="UP000306319">
    <property type="component" value="Unassembled WGS sequence"/>
</dbReference>
<accession>A0AC61RIH9</accession>
<sequence>MRFFWVVILGVVARGAVAQKLSLSLDDAIRLASEYSLDAQLAKFSYTGAYWTYRSFRAELLPSINLGGNLLNYNHSTVEARNYETGEINYVDNNTLANSLTLSIDQNIPLLGGKLSVQSYLYRLDQFEYDRTMYNSQPLRLQYTQPLRTYNELKWRKKTEPVAFDRAGRVYLESMQNVSLRVTGLYFNVLSAQSRYNQALATLKDRETLYEQAKKRHELTTLSKSELLQLELSLINARVESKDLKLKLDNERFALFSYIRATDYDRVELVPPTNVPDIVLMPDDVLQRAYDNSSYLPNNRLQLLQSEQSVAYAKSLKGLQLTLSGEVGFNKTGYSFSKAYSRLNDNEIVGLTLSLPLFDWGVSKGRVKIAEANLDVVKTEQEIADMEFRQQVRSQVETFNTQSSQFTDSRRMLEIAEERYQLTYRRFESGGVTVTELNTAQQELDNSRAQYISQLSSFWTSYYNIQKITLHDYRTGTDLSDGYIYELQK</sequence>
<evidence type="ECO:0000313" key="2">
    <source>
        <dbReference type="Proteomes" id="UP000306319"/>
    </source>
</evidence>